<protein>
    <recommendedName>
        <fullName evidence="2">CD-NTase-associated protein 15 domain-containing protein</fullName>
    </recommendedName>
</protein>
<dbReference type="EMBL" id="SLXH01000004">
    <property type="protein sequence ID" value="TCP19688.1"/>
    <property type="molecule type" value="Genomic_DNA"/>
</dbReference>
<keyword evidence="4" id="KW-1185">Reference proteome</keyword>
<gene>
    <name evidence="3" type="ORF">EV674_104149</name>
</gene>
<sequence>MEHEYSVLGGLNRAAIGKYLSIAASAIAASLGTLATWLIDLAKRIGIAEHVPALVLWPLTAGLIYMGLYWIFESRIWKWGRLSDLLKVPDLSGTWDCQGETLSEGGSAWVGEVTIVQSWDKLRVRLKTGQSGSNSVAAALVFDQADGGFRLLYNYKNEPRIGEAELKAHRGSAELMFASDLQSAEGEYFNGHGRYTYGTMKLTRRGKHGN</sequence>
<keyword evidence="1" id="KW-0812">Transmembrane</keyword>
<dbReference type="AlphaFoldDB" id="A0A4R2NEW2"/>
<dbReference type="OrthoDB" id="7505004at2"/>
<feature type="transmembrane region" description="Helical" evidence="1">
    <location>
        <begin position="20"/>
        <end position="39"/>
    </location>
</feature>
<accession>A0A4R2NEW2</accession>
<name>A0A4R2NEW2_9BURK</name>
<evidence type="ECO:0000256" key="1">
    <source>
        <dbReference type="SAM" id="Phobius"/>
    </source>
</evidence>
<evidence type="ECO:0000259" key="2">
    <source>
        <dbReference type="Pfam" id="PF18153"/>
    </source>
</evidence>
<feature type="transmembrane region" description="Helical" evidence="1">
    <location>
        <begin position="51"/>
        <end position="72"/>
    </location>
</feature>
<organism evidence="3 4">
    <name type="scientific">Simplicispira metamorpha</name>
    <dbReference type="NCBI Taxonomy" id="80881"/>
    <lineage>
        <taxon>Bacteria</taxon>
        <taxon>Pseudomonadati</taxon>
        <taxon>Pseudomonadota</taxon>
        <taxon>Betaproteobacteria</taxon>
        <taxon>Burkholderiales</taxon>
        <taxon>Comamonadaceae</taxon>
        <taxon>Simplicispira</taxon>
    </lineage>
</organism>
<evidence type="ECO:0000313" key="4">
    <source>
        <dbReference type="Proteomes" id="UP000295182"/>
    </source>
</evidence>
<dbReference type="Pfam" id="PF18153">
    <property type="entry name" value="Cap15_CD_rec"/>
    <property type="match status" value="1"/>
</dbReference>
<proteinExistence type="predicted"/>
<keyword evidence="1" id="KW-0472">Membrane</keyword>
<feature type="domain" description="CD-NTase-associated protein 15" evidence="2">
    <location>
        <begin position="86"/>
        <end position="204"/>
    </location>
</feature>
<evidence type="ECO:0000313" key="3">
    <source>
        <dbReference type="EMBL" id="TCP19688.1"/>
    </source>
</evidence>
<reference evidence="3 4" key="1">
    <citation type="submission" date="2019-03" db="EMBL/GenBank/DDBJ databases">
        <title>Genomic Encyclopedia of Type Strains, Phase IV (KMG-IV): sequencing the most valuable type-strain genomes for metagenomic binning, comparative biology and taxonomic classification.</title>
        <authorList>
            <person name="Goeker M."/>
        </authorList>
    </citation>
    <scope>NUCLEOTIDE SEQUENCE [LARGE SCALE GENOMIC DNA]</scope>
    <source>
        <strain evidence="3 4">DSM 1837</strain>
    </source>
</reference>
<keyword evidence="1" id="KW-1133">Transmembrane helix</keyword>
<comment type="caution">
    <text evidence="3">The sequence shown here is derived from an EMBL/GenBank/DDBJ whole genome shotgun (WGS) entry which is preliminary data.</text>
</comment>
<dbReference type="RefSeq" id="WP_119012033.1">
    <property type="nucleotide sequence ID" value="NZ_QXNC01000002.1"/>
</dbReference>
<dbReference type="InterPro" id="IPR041208">
    <property type="entry name" value="Cap15"/>
</dbReference>
<dbReference type="Proteomes" id="UP000295182">
    <property type="component" value="Unassembled WGS sequence"/>
</dbReference>